<keyword evidence="1" id="KW-0472">Membrane</keyword>
<feature type="transmembrane region" description="Helical" evidence="1">
    <location>
        <begin position="52"/>
        <end position="70"/>
    </location>
</feature>
<keyword evidence="1" id="KW-0812">Transmembrane</keyword>
<reference evidence="3 4" key="1">
    <citation type="journal article" date="2014" name="Science">
        <title>Plant genetics. Early allopolyploid evolution in the post-Neolithic Brassica napus oilseed genome.</title>
        <authorList>
            <person name="Chalhoub B."/>
            <person name="Denoeud F."/>
            <person name="Liu S."/>
            <person name="Parkin I.A."/>
            <person name="Tang H."/>
            <person name="Wang X."/>
            <person name="Chiquet J."/>
            <person name="Belcram H."/>
            <person name="Tong C."/>
            <person name="Samans B."/>
            <person name="Correa M."/>
            <person name="Da Silva C."/>
            <person name="Just J."/>
            <person name="Falentin C."/>
            <person name="Koh C.S."/>
            <person name="Le Clainche I."/>
            <person name="Bernard M."/>
            <person name="Bento P."/>
            <person name="Noel B."/>
            <person name="Labadie K."/>
            <person name="Alberti A."/>
            <person name="Charles M."/>
            <person name="Arnaud D."/>
            <person name="Guo H."/>
            <person name="Daviaud C."/>
            <person name="Alamery S."/>
            <person name="Jabbari K."/>
            <person name="Zhao M."/>
            <person name="Edger P.P."/>
            <person name="Chelaifa H."/>
            <person name="Tack D."/>
            <person name="Lassalle G."/>
            <person name="Mestiri I."/>
            <person name="Schnel N."/>
            <person name="Le Paslier M.C."/>
            <person name="Fan G."/>
            <person name="Renault V."/>
            <person name="Bayer P.E."/>
            <person name="Golicz A.A."/>
            <person name="Manoli S."/>
            <person name="Lee T.H."/>
            <person name="Thi V.H."/>
            <person name="Chalabi S."/>
            <person name="Hu Q."/>
            <person name="Fan C."/>
            <person name="Tollenaere R."/>
            <person name="Lu Y."/>
            <person name="Battail C."/>
            <person name="Shen J."/>
            <person name="Sidebottom C.H."/>
            <person name="Wang X."/>
            <person name="Canaguier A."/>
            <person name="Chauveau A."/>
            <person name="Berard A."/>
            <person name="Deniot G."/>
            <person name="Guan M."/>
            <person name="Liu Z."/>
            <person name="Sun F."/>
            <person name="Lim Y.P."/>
            <person name="Lyons E."/>
            <person name="Town C.D."/>
            <person name="Bancroft I."/>
            <person name="Wang X."/>
            <person name="Meng J."/>
            <person name="Ma J."/>
            <person name="Pires J.C."/>
            <person name="King G.J."/>
            <person name="Brunel D."/>
            <person name="Delourme R."/>
            <person name="Renard M."/>
            <person name="Aury J.M."/>
            <person name="Adams K.L."/>
            <person name="Batley J."/>
            <person name="Snowdon R.J."/>
            <person name="Tost J."/>
            <person name="Edwards D."/>
            <person name="Zhou Y."/>
            <person name="Hua W."/>
            <person name="Sharpe A.G."/>
            <person name="Paterson A.H."/>
            <person name="Guan C."/>
            <person name="Wincker P."/>
        </authorList>
    </citation>
    <scope>NUCLEOTIDE SEQUENCE [LARGE SCALE GENOMIC DNA]</scope>
    <source>
        <strain evidence="4">cv. Darmor-bzh</strain>
    </source>
</reference>
<evidence type="ECO:0000256" key="1">
    <source>
        <dbReference type="SAM" id="Phobius"/>
    </source>
</evidence>
<reference evidence="3" key="2">
    <citation type="submission" date="2014-06" db="EMBL/GenBank/DDBJ databases">
        <authorList>
            <person name="Genoscope - CEA"/>
        </authorList>
    </citation>
    <scope>NUCLEOTIDE SEQUENCE</scope>
</reference>
<keyword evidence="1" id="KW-1133">Transmembrane helix</keyword>
<reference evidence="2" key="3">
    <citation type="submission" date="2021-01" db="EMBL/GenBank/DDBJ databases">
        <authorList>
            <consortium name="Genoscope - CEA"/>
            <person name="William W."/>
        </authorList>
    </citation>
    <scope>NUCLEOTIDE SEQUENCE</scope>
</reference>
<proteinExistence type="predicted"/>
<name>A0A078GGU1_BRANA</name>
<dbReference type="Proteomes" id="UP000028999">
    <property type="component" value="Unassembled WGS sequence"/>
</dbReference>
<evidence type="ECO:0000313" key="3">
    <source>
        <dbReference type="EMBL" id="CDY25670.1"/>
    </source>
</evidence>
<protein>
    <submittedName>
        <fullName evidence="2">(rape) hypothetical protein</fullName>
    </submittedName>
    <submittedName>
        <fullName evidence="3">BnaC05g25490D protein</fullName>
    </submittedName>
</protein>
<dbReference type="EMBL" id="LK032178">
    <property type="protein sequence ID" value="CDY25670.1"/>
    <property type="molecule type" value="Genomic_DNA"/>
</dbReference>
<sequence length="140" mass="15743">MQEPMPHYHLPSLTLIGDLIRISLSVTVFFRSIFGALETLKSSTKPNRSTQYGLSLTVSFFFIFGLAGISPQGRPVTIANSRKENRISFPANRNQASWIYSTFNILESINLVNLPEKARFSAISTILLKGVERKYWISSS</sequence>
<keyword evidence="4" id="KW-1185">Reference proteome</keyword>
<dbReference type="AlphaFoldDB" id="A0A078GGU1"/>
<dbReference type="PaxDb" id="3708-A0A078GGU1"/>
<dbReference type="Proteomes" id="UP001295469">
    <property type="component" value="Chromosome C05"/>
</dbReference>
<evidence type="ECO:0000313" key="2">
    <source>
        <dbReference type="EMBL" id="CAF1929979.1"/>
    </source>
</evidence>
<organism evidence="3 4">
    <name type="scientific">Brassica napus</name>
    <name type="common">Rape</name>
    <dbReference type="NCBI Taxonomy" id="3708"/>
    <lineage>
        <taxon>Eukaryota</taxon>
        <taxon>Viridiplantae</taxon>
        <taxon>Streptophyta</taxon>
        <taxon>Embryophyta</taxon>
        <taxon>Tracheophyta</taxon>
        <taxon>Spermatophyta</taxon>
        <taxon>Magnoliopsida</taxon>
        <taxon>eudicotyledons</taxon>
        <taxon>Gunneridae</taxon>
        <taxon>Pentapetalae</taxon>
        <taxon>rosids</taxon>
        <taxon>malvids</taxon>
        <taxon>Brassicales</taxon>
        <taxon>Brassicaceae</taxon>
        <taxon>Brassiceae</taxon>
        <taxon>Brassica</taxon>
    </lineage>
</organism>
<accession>A0A078GGU1</accession>
<evidence type="ECO:0000313" key="4">
    <source>
        <dbReference type="Proteomes" id="UP000028999"/>
    </source>
</evidence>
<feature type="transmembrane region" description="Helical" evidence="1">
    <location>
        <begin position="20"/>
        <end position="40"/>
    </location>
</feature>
<dbReference type="Gramene" id="CDY25670">
    <property type="protein sequence ID" value="CDY25670"/>
    <property type="gene ID" value="GSBRNA2T00032990001"/>
</dbReference>
<dbReference type="EMBL" id="HG994369">
    <property type="protein sequence ID" value="CAF1929979.1"/>
    <property type="molecule type" value="Genomic_DNA"/>
</dbReference>
<gene>
    <name evidence="3" type="primary">BnaC05g25490D</name>
    <name evidence="2" type="ORF">DARMORV10_C05P36200.1</name>
    <name evidence="3" type="ORF">GSBRNA2T00032990001</name>
</gene>